<dbReference type="InterPro" id="IPR002937">
    <property type="entry name" value="Amino_oxidase"/>
</dbReference>
<comment type="similarity">
    <text evidence="5 12">Belongs to the protoporphyrinogen/coproporphyrinogen oxidase family. Coproporphyrinogen III oxidase subfamily.</text>
</comment>
<protein>
    <recommendedName>
        <fullName evidence="7 12">Coproporphyrinogen III oxidase</fullName>
        <ecNumber evidence="6 12">1.3.3.15</ecNumber>
    </recommendedName>
</protein>
<reference evidence="14 15" key="1">
    <citation type="submission" date="2022-06" db="EMBL/GenBank/DDBJ databases">
        <title>Genomic Encyclopedia of Archaeal and Bacterial Type Strains, Phase II (KMG-II): from individual species to whole genera.</title>
        <authorList>
            <person name="Goeker M."/>
        </authorList>
    </citation>
    <scope>NUCLEOTIDE SEQUENCE [LARGE SCALE GENOMIC DNA]</scope>
    <source>
        <strain evidence="14 15">DSM 40477</strain>
    </source>
</reference>
<comment type="cofactor">
    <cofactor evidence="2 12">
        <name>FAD</name>
        <dbReference type="ChEBI" id="CHEBI:57692"/>
    </cofactor>
</comment>
<comment type="catalytic activity">
    <reaction evidence="1">
        <text>coproporphyrinogen III + 3 O2 = coproporphyrin III + 3 H2O2</text>
        <dbReference type="Rhea" id="RHEA:43436"/>
        <dbReference type="ChEBI" id="CHEBI:15379"/>
        <dbReference type="ChEBI" id="CHEBI:16240"/>
        <dbReference type="ChEBI" id="CHEBI:57309"/>
        <dbReference type="ChEBI" id="CHEBI:131725"/>
        <dbReference type="EC" id="1.3.3.15"/>
    </reaction>
    <physiologicalReaction direction="left-to-right" evidence="1">
        <dbReference type="Rhea" id="RHEA:43437"/>
    </physiologicalReaction>
</comment>
<dbReference type="EMBL" id="JAMTCP010000034">
    <property type="protein sequence ID" value="MCP2260955.1"/>
    <property type="molecule type" value="Genomic_DNA"/>
</dbReference>
<evidence type="ECO:0000256" key="5">
    <source>
        <dbReference type="ARBA" id="ARBA00008310"/>
    </source>
</evidence>
<evidence type="ECO:0000256" key="9">
    <source>
        <dbReference type="ARBA" id="ARBA00022827"/>
    </source>
</evidence>
<evidence type="ECO:0000256" key="7">
    <source>
        <dbReference type="ARBA" id="ARBA00019046"/>
    </source>
</evidence>
<dbReference type="Gene3D" id="3.90.660.20">
    <property type="entry name" value="Protoporphyrinogen oxidase, mitochondrial, domain 2"/>
    <property type="match status" value="1"/>
</dbReference>
<evidence type="ECO:0000313" key="15">
    <source>
        <dbReference type="Proteomes" id="UP001205311"/>
    </source>
</evidence>
<keyword evidence="15" id="KW-1185">Reference proteome</keyword>
<gene>
    <name evidence="14" type="ORF">LX15_004675</name>
</gene>
<dbReference type="NCBIfam" id="TIGR00562">
    <property type="entry name" value="proto_IX_ox"/>
    <property type="match status" value="1"/>
</dbReference>
<evidence type="ECO:0000256" key="4">
    <source>
        <dbReference type="ARBA" id="ARBA00004744"/>
    </source>
</evidence>
<dbReference type="Pfam" id="PF01593">
    <property type="entry name" value="Amino_oxidase"/>
    <property type="match status" value="1"/>
</dbReference>
<dbReference type="InterPro" id="IPR004572">
    <property type="entry name" value="Protoporphyrinogen_oxidase"/>
</dbReference>
<feature type="domain" description="Amine oxidase" evidence="13">
    <location>
        <begin position="14"/>
        <end position="454"/>
    </location>
</feature>
<evidence type="ECO:0000256" key="3">
    <source>
        <dbReference type="ARBA" id="ARBA00002185"/>
    </source>
</evidence>
<keyword evidence="8 12" id="KW-0285">Flavoprotein</keyword>
<comment type="caution">
    <text evidence="14">The sequence shown here is derived from an EMBL/GenBank/DDBJ whole genome shotgun (WGS) entry which is preliminary data.</text>
</comment>
<comment type="function">
    <text evidence="3 12">Involved in coproporphyrin-dependent heme b biosynthesis. Catalyzes the oxidation of coproporphyrinogen III to coproporphyrin III.</text>
</comment>
<comment type="pathway">
    <text evidence="4 12">Porphyrin-containing compound metabolism; protoheme biosynthesis.</text>
</comment>
<dbReference type="Proteomes" id="UP001205311">
    <property type="component" value="Unassembled WGS sequence"/>
</dbReference>
<keyword evidence="12" id="KW-0963">Cytoplasm</keyword>
<evidence type="ECO:0000256" key="1">
    <source>
        <dbReference type="ARBA" id="ARBA00001755"/>
    </source>
</evidence>
<proteinExistence type="inferred from homology"/>
<keyword evidence="10 12" id="KW-0560">Oxidoreductase</keyword>
<evidence type="ECO:0000256" key="10">
    <source>
        <dbReference type="ARBA" id="ARBA00023002"/>
    </source>
</evidence>
<dbReference type="PANTHER" id="PTHR42923:SF3">
    <property type="entry name" value="PROTOPORPHYRINOGEN OXIDASE"/>
    <property type="match status" value="1"/>
</dbReference>
<evidence type="ECO:0000256" key="12">
    <source>
        <dbReference type="RuleBase" id="RU364052"/>
    </source>
</evidence>
<dbReference type="Gene3D" id="1.10.3110.10">
    <property type="entry name" value="protoporphyrinogen ix oxidase, domain 3"/>
    <property type="match status" value="1"/>
</dbReference>
<evidence type="ECO:0000313" key="14">
    <source>
        <dbReference type="EMBL" id="MCP2260955.1"/>
    </source>
</evidence>
<evidence type="ECO:0000256" key="8">
    <source>
        <dbReference type="ARBA" id="ARBA00022630"/>
    </source>
</evidence>
<evidence type="ECO:0000259" key="13">
    <source>
        <dbReference type="Pfam" id="PF01593"/>
    </source>
</evidence>
<evidence type="ECO:0000256" key="11">
    <source>
        <dbReference type="ARBA" id="ARBA00023133"/>
    </source>
</evidence>
<dbReference type="RefSeq" id="WP_253671797.1">
    <property type="nucleotide sequence ID" value="NZ_JAMTCP010000034.1"/>
</dbReference>
<dbReference type="InterPro" id="IPR036188">
    <property type="entry name" value="FAD/NAD-bd_sf"/>
</dbReference>
<accession>A0ABT1HZN4</accession>
<dbReference type="SUPFAM" id="SSF51905">
    <property type="entry name" value="FAD/NAD(P)-binding domain"/>
    <property type="match status" value="1"/>
</dbReference>
<organism evidence="14 15">
    <name type="scientific">Streptoalloteichus tenebrarius (strain ATCC 17920 / DSM 40477 / JCM 4838 / CBS 697.72 / NBRC 16177 / NCIMB 11028 / NRRL B-12390 / A12253. 1 / ISP 5477)</name>
    <name type="common">Streptomyces tenebrarius</name>
    <dbReference type="NCBI Taxonomy" id="1933"/>
    <lineage>
        <taxon>Bacteria</taxon>
        <taxon>Bacillati</taxon>
        <taxon>Actinomycetota</taxon>
        <taxon>Actinomycetes</taxon>
        <taxon>Pseudonocardiales</taxon>
        <taxon>Pseudonocardiaceae</taxon>
        <taxon>Streptoalloteichus</taxon>
    </lineage>
</organism>
<dbReference type="SUPFAM" id="SSF54373">
    <property type="entry name" value="FAD-linked reductases, C-terminal domain"/>
    <property type="match status" value="1"/>
</dbReference>
<evidence type="ECO:0000256" key="2">
    <source>
        <dbReference type="ARBA" id="ARBA00001974"/>
    </source>
</evidence>
<sequence length="465" mass="49389">MLPGSRVVVIGGGVSGLATAYFLRSGGEPAPEVCLVEESPRLGGKVRTRVLSGLPVDTGPDTLVVRDPSVRALLDELDLRSRLVPPAARGAYLWSRGRLRPLPDGMELGVPGRLWPLLRSRVLSPTGLLRAGLGLLRTRNTVADTEPSVGEVVRSIFGPEVLDRLVAPLMAGRFAGSPDMLSARLVAPQLLDLLRPGQPAYPRLRALRGASGGTTTPSTMTLPGGLEDLVEAMRQRLDDCDLRTGVGAVSLTRHVDRYVVTLADGTSVDADAVVLATPAFVSADLLHALSPAAANDLREIRYASTTTVTLAYPGHALRRPLDATGFLVPPSENRLVTACTWSSAKWPHLSGPDLVLLRCSLGNVGWCSTVDDETVVRHAHSELAEAMGITQPPTEFVVSRWPRALPEYTLGHGDRLRRVAHALRDLPGVFLTGAACGGAGLAQCLSHARRTADTLRATLPVPVSS</sequence>
<keyword evidence="9 12" id="KW-0274">FAD</keyword>
<keyword evidence="11 12" id="KW-0350">Heme biosynthesis</keyword>
<name>A0ABT1HZN4_STRSD</name>
<dbReference type="EC" id="1.3.3.15" evidence="6 12"/>
<evidence type="ECO:0000256" key="6">
    <source>
        <dbReference type="ARBA" id="ARBA00012402"/>
    </source>
</evidence>
<dbReference type="PANTHER" id="PTHR42923">
    <property type="entry name" value="PROTOPORPHYRINOGEN OXIDASE"/>
    <property type="match status" value="1"/>
</dbReference>
<dbReference type="Gene3D" id="3.50.50.60">
    <property type="entry name" value="FAD/NAD(P)-binding domain"/>
    <property type="match status" value="1"/>
</dbReference>
<comment type="subcellular location">
    <subcellularLocation>
        <location evidence="12">Cytoplasm</location>
    </subcellularLocation>
</comment>
<dbReference type="InterPro" id="IPR050464">
    <property type="entry name" value="Zeta_carotene_desat/Oxidored"/>
</dbReference>